<accession>A0A162H1C9</accession>
<protein>
    <submittedName>
        <fullName evidence="1">Uncharacterized protein</fullName>
    </submittedName>
</protein>
<evidence type="ECO:0000313" key="1">
    <source>
        <dbReference type="EMBL" id="KYG69426.1"/>
    </source>
</evidence>
<name>A0A162H1C9_BDEBC</name>
<reference evidence="1 2" key="1">
    <citation type="submission" date="2016-03" db="EMBL/GenBank/DDBJ databases">
        <authorList>
            <person name="Ploux O."/>
        </authorList>
    </citation>
    <scope>NUCLEOTIDE SEQUENCE [LARGE SCALE GENOMIC DNA]</scope>
    <source>
        <strain evidence="1 2">EC13</strain>
    </source>
</reference>
<evidence type="ECO:0000313" key="2">
    <source>
        <dbReference type="Proteomes" id="UP000075799"/>
    </source>
</evidence>
<sequence>MWPYLYQNFTEMAESPVENTYSACKAFMPVKKVINMHRNRKTICNKKLASVRAEKGLFSL</sequence>
<dbReference type="EMBL" id="LUKD01000001">
    <property type="protein sequence ID" value="KYG69426.1"/>
    <property type="molecule type" value="Genomic_DNA"/>
</dbReference>
<organism evidence="1 2">
    <name type="scientific">Bdellovibrio bacteriovorus</name>
    <dbReference type="NCBI Taxonomy" id="959"/>
    <lineage>
        <taxon>Bacteria</taxon>
        <taxon>Pseudomonadati</taxon>
        <taxon>Bdellovibrionota</taxon>
        <taxon>Bdellovibrionia</taxon>
        <taxon>Bdellovibrionales</taxon>
        <taxon>Pseudobdellovibrionaceae</taxon>
        <taxon>Bdellovibrio</taxon>
    </lineage>
</organism>
<comment type="caution">
    <text evidence="1">The sequence shown here is derived from an EMBL/GenBank/DDBJ whole genome shotgun (WGS) entry which is preliminary data.</text>
</comment>
<dbReference type="Proteomes" id="UP000075799">
    <property type="component" value="Unassembled WGS sequence"/>
</dbReference>
<gene>
    <name evidence="1" type="ORF">AZI87_09605</name>
</gene>
<proteinExistence type="predicted"/>
<dbReference type="AlphaFoldDB" id="A0A162H1C9"/>